<name>A0ABW1UID3_9LACO</name>
<evidence type="ECO:0000313" key="3">
    <source>
        <dbReference type="Proteomes" id="UP001596227"/>
    </source>
</evidence>
<feature type="transmembrane region" description="Helical" evidence="1">
    <location>
        <begin position="56"/>
        <end position="80"/>
    </location>
</feature>
<feature type="transmembrane region" description="Helical" evidence="1">
    <location>
        <begin position="141"/>
        <end position="159"/>
    </location>
</feature>
<keyword evidence="3" id="KW-1185">Reference proteome</keyword>
<reference evidence="3" key="1">
    <citation type="journal article" date="2019" name="Int. J. Syst. Evol. Microbiol.">
        <title>The Global Catalogue of Microorganisms (GCM) 10K type strain sequencing project: providing services to taxonomists for standard genome sequencing and annotation.</title>
        <authorList>
            <consortium name="The Broad Institute Genomics Platform"/>
            <consortium name="The Broad Institute Genome Sequencing Center for Infectious Disease"/>
            <person name="Wu L."/>
            <person name="Ma J."/>
        </authorList>
    </citation>
    <scope>NUCLEOTIDE SEQUENCE [LARGE SCALE GENOMIC DNA]</scope>
    <source>
        <strain evidence="3">CCM 8934</strain>
    </source>
</reference>
<dbReference type="RefSeq" id="WP_137606533.1">
    <property type="nucleotide sequence ID" value="NZ_BJDH01000002.1"/>
</dbReference>
<accession>A0ABW1UID3</accession>
<dbReference type="Proteomes" id="UP001596227">
    <property type="component" value="Unassembled WGS sequence"/>
</dbReference>
<keyword evidence="1" id="KW-0812">Transmembrane</keyword>
<evidence type="ECO:0000256" key="1">
    <source>
        <dbReference type="SAM" id="Phobius"/>
    </source>
</evidence>
<keyword evidence="1" id="KW-0472">Membrane</keyword>
<protein>
    <recommendedName>
        <fullName evidence="4">Integral membrane protein</fullName>
    </recommendedName>
</protein>
<proteinExistence type="predicted"/>
<keyword evidence="1" id="KW-1133">Transmembrane helix</keyword>
<dbReference type="EMBL" id="JBHSSB010000015">
    <property type="protein sequence ID" value="MFC6294791.1"/>
    <property type="molecule type" value="Genomic_DNA"/>
</dbReference>
<organism evidence="2 3">
    <name type="scientific">Lactiplantibacillus daoliensis</name>
    <dbReference type="NCBI Taxonomy" id="2559916"/>
    <lineage>
        <taxon>Bacteria</taxon>
        <taxon>Bacillati</taxon>
        <taxon>Bacillota</taxon>
        <taxon>Bacilli</taxon>
        <taxon>Lactobacillales</taxon>
        <taxon>Lactobacillaceae</taxon>
        <taxon>Lactiplantibacillus</taxon>
    </lineage>
</organism>
<gene>
    <name evidence="2" type="ORF">ACFQH1_06215</name>
</gene>
<sequence length="160" mass="18271">MLFIILSFTMVVVGLVVTLLAVRGMSKQPLFTVTAGTDVTTAKRLFNFSPFIDFRLWQRTLVIVAGIFVVTCIVTALVAFKQAATRLFATSFDLGFLGYLLVFQQWLPARCVRFWEQYPPIDQDFDLTAVTTRQRHFSYRWLRTFGLMLLAAGATSFFFI</sequence>
<comment type="caution">
    <text evidence="2">The sequence shown here is derived from an EMBL/GenBank/DDBJ whole genome shotgun (WGS) entry which is preliminary data.</text>
</comment>
<evidence type="ECO:0000313" key="2">
    <source>
        <dbReference type="EMBL" id="MFC6294791.1"/>
    </source>
</evidence>
<evidence type="ECO:0008006" key="4">
    <source>
        <dbReference type="Google" id="ProtNLM"/>
    </source>
</evidence>